<gene>
    <name evidence="3" type="ORF">FPE01S_01_11870</name>
</gene>
<dbReference type="Proteomes" id="UP000033121">
    <property type="component" value="Unassembled WGS sequence"/>
</dbReference>
<feature type="chain" id="PRO_5002430204" description="Outer membrane protein beta-barrel domain-containing protein" evidence="1">
    <location>
        <begin position="23"/>
        <end position="221"/>
    </location>
</feature>
<dbReference type="STRING" id="1220578.FPE01S_01_11870"/>
<organism evidence="3 4">
    <name type="scientific">Flavihumibacter petaseus NBRC 106054</name>
    <dbReference type="NCBI Taxonomy" id="1220578"/>
    <lineage>
        <taxon>Bacteria</taxon>
        <taxon>Pseudomonadati</taxon>
        <taxon>Bacteroidota</taxon>
        <taxon>Chitinophagia</taxon>
        <taxon>Chitinophagales</taxon>
        <taxon>Chitinophagaceae</taxon>
        <taxon>Flavihumibacter</taxon>
    </lineage>
</organism>
<protein>
    <recommendedName>
        <fullName evidence="2">Outer membrane protein beta-barrel domain-containing protein</fullName>
    </recommendedName>
</protein>
<sequence>MKMKQVISTGILATCLATAVSAQDNLSFGPTAGFGHTWLSNAENSRYQPAGNLGVSLIFSPATHWGIGADAKWSIEGNKTSANGIDVTNRIDYLRIPLKGIYFFGEYGQRVRPKLAFGPTFGFLLGGKQERTYMDDGHEVTVKTPVKDFVKSFDFGLTGSAGVNIRLLEKTWLNLDLGYYHGLTDVMESTDVDQKNRNLSMNVGLTFGIGKATVENSPANR</sequence>
<dbReference type="SUPFAM" id="SSF56925">
    <property type="entry name" value="OMPA-like"/>
    <property type="match status" value="1"/>
</dbReference>
<keyword evidence="4" id="KW-1185">Reference proteome</keyword>
<dbReference type="InterPro" id="IPR011250">
    <property type="entry name" value="OMP/PagP_B-barrel"/>
</dbReference>
<name>A0A0E9MX58_9BACT</name>
<accession>A0A0E9MX58</accession>
<dbReference type="AlphaFoldDB" id="A0A0E9MX58"/>
<reference evidence="3 4" key="1">
    <citation type="submission" date="2015-04" db="EMBL/GenBank/DDBJ databases">
        <title>Whole genome shotgun sequence of Flavihumibacter petaseus NBRC 106054.</title>
        <authorList>
            <person name="Miyazawa S."/>
            <person name="Hosoyama A."/>
            <person name="Hashimoto M."/>
            <person name="Noguchi M."/>
            <person name="Tsuchikane K."/>
            <person name="Ohji S."/>
            <person name="Yamazoe A."/>
            <person name="Ichikawa N."/>
            <person name="Kimura A."/>
            <person name="Fujita N."/>
        </authorList>
    </citation>
    <scope>NUCLEOTIDE SEQUENCE [LARGE SCALE GENOMIC DNA]</scope>
    <source>
        <strain evidence="3 4">NBRC 106054</strain>
    </source>
</reference>
<dbReference type="Gene3D" id="2.40.160.20">
    <property type="match status" value="1"/>
</dbReference>
<keyword evidence="1" id="KW-0732">Signal</keyword>
<dbReference type="EMBL" id="BBWV01000001">
    <property type="protein sequence ID" value="GAO42174.1"/>
    <property type="molecule type" value="Genomic_DNA"/>
</dbReference>
<dbReference type="RefSeq" id="WP_052955543.1">
    <property type="nucleotide sequence ID" value="NZ_BBWV01000001.1"/>
</dbReference>
<evidence type="ECO:0000256" key="1">
    <source>
        <dbReference type="SAM" id="SignalP"/>
    </source>
</evidence>
<dbReference type="InterPro" id="IPR025665">
    <property type="entry name" value="Beta-barrel_OMP_2"/>
</dbReference>
<evidence type="ECO:0000313" key="4">
    <source>
        <dbReference type="Proteomes" id="UP000033121"/>
    </source>
</evidence>
<dbReference type="OrthoDB" id="1121752at2"/>
<dbReference type="Pfam" id="PF13568">
    <property type="entry name" value="OMP_b-brl_2"/>
    <property type="match status" value="1"/>
</dbReference>
<feature type="domain" description="Outer membrane protein beta-barrel" evidence="2">
    <location>
        <begin position="22"/>
        <end position="187"/>
    </location>
</feature>
<evidence type="ECO:0000313" key="3">
    <source>
        <dbReference type="EMBL" id="GAO42174.1"/>
    </source>
</evidence>
<feature type="signal peptide" evidence="1">
    <location>
        <begin position="1"/>
        <end position="22"/>
    </location>
</feature>
<evidence type="ECO:0000259" key="2">
    <source>
        <dbReference type="Pfam" id="PF13568"/>
    </source>
</evidence>
<comment type="caution">
    <text evidence="3">The sequence shown here is derived from an EMBL/GenBank/DDBJ whole genome shotgun (WGS) entry which is preliminary data.</text>
</comment>
<proteinExistence type="predicted"/>